<accession>A0ABW0SZF9</accession>
<keyword evidence="3" id="KW-1185">Reference proteome</keyword>
<dbReference type="Proteomes" id="UP001596111">
    <property type="component" value="Unassembled WGS sequence"/>
</dbReference>
<evidence type="ECO:0000313" key="2">
    <source>
        <dbReference type="EMBL" id="MFC5581968.1"/>
    </source>
</evidence>
<evidence type="ECO:0000313" key="3">
    <source>
        <dbReference type="Proteomes" id="UP001596111"/>
    </source>
</evidence>
<dbReference type="RefSeq" id="WP_377327589.1">
    <property type="nucleotide sequence ID" value="NZ_JBHSNG010000012.1"/>
</dbReference>
<dbReference type="EMBL" id="JBHSNG010000012">
    <property type="protein sequence ID" value="MFC5581968.1"/>
    <property type="molecule type" value="Genomic_DNA"/>
</dbReference>
<comment type="caution">
    <text evidence="2">The sequence shown here is derived from an EMBL/GenBank/DDBJ whole genome shotgun (WGS) entry which is preliminary data.</text>
</comment>
<reference evidence="3" key="1">
    <citation type="journal article" date="2019" name="Int. J. Syst. Evol. Microbiol.">
        <title>The Global Catalogue of Microorganisms (GCM) 10K type strain sequencing project: providing services to taxonomists for standard genome sequencing and annotation.</title>
        <authorList>
            <consortium name="The Broad Institute Genomics Platform"/>
            <consortium name="The Broad Institute Genome Sequencing Center for Infectious Disease"/>
            <person name="Wu L."/>
            <person name="Ma J."/>
        </authorList>
    </citation>
    <scope>NUCLEOTIDE SEQUENCE [LARGE SCALE GENOMIC DNA]</scope>
    <source>
        <strain evidence="3">CGMCC 1.13587</strain>
    </source>
</reference>
<proteinExistence type="predicted"/>
<name>A0ABW0SZF9_9GAMM</name>
<organism evidence="2 3">
    <name type="scientific">Rhodanobacter terrae</name>
    <dbReference type="NCBI Taxonomy" id="418647"/>
    <lineage>
        <taxon>Bacteria</taxon>
        <taxon>Pseudomonadati</taxon>
        <taxon>Pseudomonadota</taxon>
        <taxon>Gammaproteobacteria</taxon>
        <taxon>Lysobacterales</taxon>
        <taxon>Rhodanobacteraceae</taxon>
        <taxon>Rhodanobacter</taxon>
    </lineage>
</organism>
<feature type="region of interest" description="Disordered" evidence="1">
    <location>
        <begin position="1"/>
        <end position="23"/>
    </location>
</feature>
<evidence type="ECO:0000256" key="1">
    <source>
        <dbReference type="SAM" id="MobiDB-lite"/>
    </source>
</evidence>
<sequence length="88" mass="9829">MAPHVEFGKVPQGHHVRDGEKVSMGKFRGQVSTLLPLPAQEHHDVGKLVADRIDGRPGIAELRGGKECWVEERQPLFVMQHRHAFTTG</sequence>
<protein>
    <submittedName>
        <fullName evidence="2">Uncharacterized protein</fullName>
    </submittedName>
</protein>
<gene>
    <name evidence="2" type="ORF">ACFPPB_12670</name>
</gene>